<dbReference type="AlphaFoldDB" id="A0A915J2K8"/>
<reference evidence="3" key="1">
    <citation type="submission" date="2022-11" db="UniProtKB">
        <authorList>
            <consortium name="WormBaseParasite"/>
        </authorList>
    </citation>
    <scope>IDENTIFICATION</scope>
</reference>
<proteinExistence type="predicted"/>
<evidence type="ECO:0000256" key="1">
    <source>
        <dbReference type="SAM" id="MobiDB-lite"/>
    </source>
</evidence>
<dbReference type="WBParaSite" id="nRc.2.0.1.t20354-RA">
    <property type="protein sequence ID" value="nRc.2.0.1.t20354-RA"/>
    <property type="gene ID" value="nRc.2.0.1.g20354"/>
</dbReference>
<keyword evidence="2" id="KW-1185">Reference proteome</keyword>
<organism evidence="2 3">
    <name type="scientific">Romanomermis culicivorax</name>
    <name type="common">Nematode worm</name>
    <dbReference type="NCBI Taxonomy" id="13658"/>
    <lineage>
        <taxon>Eukaryota</taxon>
        <taxon>Metazoa</taxon>
        <taxon>Ecdysozoa</taxon>
        <taxon>Nematoda</taxon>
        <taxon>Enoplea</taxon>
        <taxon>Dorylaimia</taxon>
        <taxon>Mermithida</taxon>
        <taxon>Mermithoidea</taxon>
        <taxon>Mermithidae</taxon>
        <taxon>Romanomermis</taxon>
    </lineage>
</organism>
<accession>A0A915J2K8</accession>
<evidence type="ECO:0000313" key="2">
    <source>
        <dbReference type="Proteomes" id="UP000887565"/>
    </source>
</evidence>
<sequence length="175" mass="19853">MGKSTPHRPCPENKKLKGIVADTFAFDVECFRLYFPQANDRMAQASKPDEQVPNLRYCLYNHPNVEHTTKPLGQKMHPSKLPSIKGSKQNKSSLTDDGKLEPYDNANICTEVIDRALRSNDIPSIHHTVGAPMSLLFLFKIDQNMVMSDEMKQTNFNLVMNDPFSTYGPPETWPI</sequence>
<dbReference type="Proteomes" id="UP000887565">
    <property type="component" value="Unplaced"/>
</dbReference>
<evidence type="ECO:0000313" key="3">
    <source>
        <dbReference type="WBParaSite" id="nRc.2.0.1.t20354-RA"/>
    </source>
</evidence>
<name>A0A915J2K8_ROMCU</name>
<feature type="region of interest" description="Disordered" evidence="1">
    <location>
        <begin position="68"/>
        <end position="100"/>
    </location>
</feature>
<protein>
    <submittedName>
        <fullName evidence="3">Uncharacterized protein</fullName>
    </submittedName>
</protein>